<comment type="subcellular location">
    <subcellularLocation>
        <location evidence="1">Cell membrane</location>
        <topology evidence="1">Multi-pass membrane protein</topology>
    </subcellularLocation>
</comment>
<feature type="transmembrane region" description="Helical" evidence="8">
    <location>
        <begin position="344"/>
        <end position="367"/>
    </location>
</feature>
<dbReference type="InterPro" id="IPR000522">
    <property type="entry name" value="ABC_transptr_permease_BtuC"/>
</dbReference>
<protein>
    <submittedName>
        <fullName evidence="9">Iron ABC transporter permease</fullName>
    </submittedName>
</protein>
<accession>A0ABV5Z9D7</accession>
<sequence length="649" mass="68408">MNSKMMVHSSSSPAYGLWLALLLLLGGLSLVPYFEWPLLLAHGAVSDATWAVLTHIRLPSALLALLVGANLAMAGRLLQTSLNNPFASPSTLGVGSGALLGAVLTSVLVPDSHYLVLWLGAFVGGLLSGLLVYALARVLGGTDLHLVLIGMALSLGLGAVSAGLLIFYENRLDGLFLWGGGQITQADWSLVTQLLPWLVLLPLLPLLLLKGLESFRLGESQARSLGIATERWRWLALFIAILQASLVISAVGIIGFVGLLVPHAVNLMRLRPGYPQWLMTLALGALLVLLAENTSHWLNDGQYTLPAGVITVLLGSPYLVWLLLTPRLRRHTAMEPRRFALPQLGQLSAATLLWGTLLFVAVSAWGLAWGADASVLRRLVMAALVGWGLGLAGASLQTLFRNPMASPDVSGLSACGVLAIALVLLFWPALPRQWMILLALAGSLAALAVLTLGLRLRMSAAHLALLGITLSAFASTATTLCLTFGSETAASTMVWLAGTTYGADFYALSTLALIVLPASGLMLLLARPLDALQLGELMPRLLGLPVRPLQAGVLLLTGLITAAAVAVAGAIGFIGLLSPHIARVLGARQHRLLLPVSGLLGAGLMLWADALGRLLLFPFEIPVGLVVSVLGSLYFLLLLLLGYRGKKSA</sequence>
<feature type="transmembrane region" description="Helical" evidence="8">
    <location>
        <begin position="621"/>
        <end position="643"/>
    </location>
</feature>
<proteinExistence type="inferred from homology"/>
<name>A0ABV5Z9D7_9GAMM</name>
<evidence type="ECO:0000256" key="3">
    <source>
        <dbReference type="ARBA" id="ARBA00022448"/>
    </source>
</evidence>
<gene>
    <name evidence="9" type="ORF">ACFFLH_05535</name>
</gene>
<feature type="transmembrane region" description="Helical" evidence="8">
    <location>
        <begin position="56"/>
        <end position="78"/>
    </location>
</feature>
<feature type="transmembrane region" description="Helical" evidence="8">
    <location>
        <begin position="194"/>
        <end position="213"/>
    </location>
</feature>
<evidence type="ECO:0000256" key="4">
    <source>
        <dbReference type="ARBA" id="ARBA00022475"/>
    </source>
</evidence>
<feature type="transmembrane region" description="Helical" evidence="8">
    <location>
        <begin position="234"/>
        <end position="261"/>
    </location>
</feature>
<feature type="transmembrane region" description="Helical" evidence="8">
    <location>
        <begin position="379"/>
        <end position="397"/>
    </location>
</feature>
<evidence type="ECO:0000313" key="10">
    <source>
        <dbReference type="Proteomes" id="UP001589628"/>
    </source>
</evidence>
<comment type="similarity">
    <text evidence="2">Belongs to the binding-protein-dependent transport system permease family. FecCD subfamily.</text>
</comment>
<feature type="transmembrane region" description="Helical" evidence="8">
    <location>
        <begin position="303"/>
        <end position="324"/>
    </location>
</feature>
<feature type="transmembrane region" description="Helical" evidence="8">
    <location>
        <begin position="505"/>
        <end position="529"/>
    </location>
</feature>
<dbReference type="CDD" id="cd06550">
    <property type="entry name" value="TM_ABC_iron-siderophores_like"/>
    <property type="match status" value="2"/>
</dbReference>
<dbReference type="Gene3D" id="1.10.3470.10">
    <property type="entry name" value="ABC transporter involved in vitamin B12 uptake, BtuC"/>
    <property type="match status" value="2"/>
</dbReference>
<dbReference type="SUPFAM" id="SSF81345">
    <property type="entry name" value="ABC transporter involved in vitamin B12 uptake, BtuC"/>
    <property type="match status" value="2"/>
</dbReference>
<keyword evidence="4" id="KW-1003">Cell membrane</keyword>
<organism evidence="9 10">
    <name type="scientific">Balneatrix alpica</name>
    <dbReference type="NCBI Taxonomy" id="75684"/>
    <lineage>
        <taxon>Bacteria</taxon>
        <taxon>Pseudomonadati</taxon>
        <taxon>Pseudomonadota</taxon>
        <taxon>Gammaproteobacteria</taxon>
        <taxon>Oceanospirillales</taxon>
        <taxon>Balneatrichaceae</taxon>
        <taxon>Balneatrix</taxon>
    </lineage>
</organism>
<dbReference type="EMBL" id="JBHLZN010000001">
    <property type="protein sequence ID" value="MFB9885865.1"/>
    <property type="molecule type" value="Genomic_DNA"/>
</dbReference>
<evidence type="ECO:0000313" key="9">
    <source>
        <dbReference type="EMBL" id="MFB9885865.1"/>
    </source>
</evidence>
<feature type="transmembrane region" description="Helical" evidence="8">
    <location>
        <begin position="434"/>
        <end position="454"/>
    </location>
</feature>
<dbReference type="RefSeq" id="WP_051527844.1">
    <property type="nucleotide sequence ID" value="NZ_JBHLZN010000001.1"/>
</dbReference>
<evidence type="ECO:0000256" key="2">
    <source>
        <dbReference type="ARBA" id="ARBA00007935"/>
    </source>
</evidence>
<feature type="transmembrane region" description="Helical" evidence="8">
    <location>
        <begin position="273"/>
        <end position="291"/>
    </location>
</feature>
<feature type="transmembrane region" description="Helical" evidence="8">
    <location>
        <begin position="460"/>
        <end position="484"/>
    </location>
</feature>
<dbReference type="Pfam" id="PF01032">
    <property type="entry name" value="FecCD"/>
    <property type="match status" value="2"/>
</dbReference>
<feature type="transmembrane region" description="Helical" evidence="8">
    <location>
        <begin position="549"/>
        <end position="571"/>
    </location>
</feature>
<keyword evidence="5 8" id="KW-0812">Transmembrane</keyword>
<keyword evidence="10" id="KW-1185">Reference proteome</keyword>
<keyword evidence="3" id="KW-0813">Transport</keyword>
<dbReference type="PANTHER" id="PTHR30472:SF37">
    <property type="entry name" value="FE(3+) DICITRATE TRANSPORT SYSTEM PERMEASE PROTEIN FECD-RELATED"/>
    <property type="match status" value="1"/>
</dbReference>
<dbReference type="PANTHER" id="PTHR30472">
    <property type="entry name" value="FERRIC ENTEROBACTIN TRANSPORT SYSTEM PERMEASE PROTEIN"/>
    <property type="match status" value="1"/>
</dbReference>
<reference evidence="9 10" key="1">
    <citation type="submission" date="2024-09" db="EMBL/GenBank/DDBJ databases">
        <authorList>
            <person name="Sun Q."/>
            <person name="Mori K."/>
        </authorList>
    </citation>
    <scope>NUCLEOTIDE SEQUENCE [LARGE SCALE GENOMIC DNA]</scope>
    <source>
        <strain evidence="9 10">ATCC 51285</strain>
    </source>
</reference>
<evidence type="ECO:0000256" key="8">
    <source>
        <dbReference type="SAM" id="Phobius"/>
    </source>
</evidence>
<feature type="transmembrane region" description="Helical" evidence="8">
    <location>
        <begin position="115"/>
        <end position="134"/>
    </location>
</feature>
<evidence type="ECO:0000256" key="7">
    <source>
        <dbReference type="ARBA" id="ARBA00023136"/>
    </source>
</evidence>
<feature type="transmembrane region" description="Helical" evidence="8">
    <location>
        <begin position="409"/>
        <end position="427"/>
    </location>
</feature>
<feature type="transmembrane region" description="Helical" evidence="8">
    <location>
        <begin position="592"/>
        <end position="615"/>
    </location>
</feature>
<keyword evidence="7 8" id="KW-0472">Membrane</keyword>
<keyword evidence="6 8" id="KW-1133">Transmembrane helix</keyword>
<feature type="transmembrane region" description="Helical" evidence="8">
    <location>
        <begin position="146"/>
        <end position="168"/>
    </location>
</feature>
<evidence type="ECO:0000256" key="6">
    <source>
        <dbReference type="ARBA" id="ARBA00022989"/>
    </source>
</evidence>
<evidence type="ECO:0000256" key="5">
    <source>
        <dbReference type="ARBA" id="ARBA00022692"/>
    </source>
</evidence>
<feature type="transmembrane region" description="Helical" evidence="8">
    <location>
        <begin position="90"/>
        <end position="109"/>
    </location>
</feature>
<dbReference type="Proteomes" id="UP001589628">
    <property type="component" value="Unassembled WGS sequence"/>
</dbReference>
<dbReference type="InterPro" id="IPR037294">
    <property type="entry name" value="ABC_BtuC-like"/>
</dbReference>
<comment type="caution">
    <text evidence="9">The sequence shown here is derived from an EMBL/GenBank/DDBJ whole genome shotgun (WGS) entry which is preliminary data.</text>
</comment>
<evidence type="ECO:0000256" key="1">
    <source>
        <dbReference type="ARBA" id="ARBA00004651"/>
    </source>
</evidence>